<keyword evidence="4" id="KW-1185">Reference proteome</keyword>
<dbReference type="AlphaFoldDB" id="A0A512JIG9"/>
<accession>A0A512JIG9</accession>
<organism evidence="3 4">
    <name type="scientific">Methylobacterium gnaphalii</name>
    <dbReference type="NCBI Taxonomy" id="1010610"/>
    <lineage>
        <taxon>Bacteria</taxon>
        <taxon>Pseudomonadati</taxon>
        <taxon>Pseudomonadota</taxon>
        <taxon>Alphaproteobacteria</taxon>
        <taxon>Hyphomicrobiales</taxon>
        <taxon>Methylobacteriaceae</taxon>
        <taxon>Methylobacterium</taxon>
    </lineage>
</organism>
<feature type="region of interest" description="Disordered" evidence="1">
    <location>
        <begin position="23"/>
        <end position="108"/>
    </location>
</feature>
<dbReference type="Proteomes" id="UP000321750">
    <property type="component" value="Unassembled WGS sequence"/>
</dbReference>
<gene>
    <name evidence="3" type="ORF">MGN01_16030</name>
</gene>
<keyword evidence="2" id="KW-0732">Signal</keyword>
<feature type="signal peptide" evidence="2">
    <location>
        <begin position="1"/>
        <end position="20"/>
    </location>
</feature>
<proteinExistence type="predicted"/>
<evidence type="ECO:0000256" key="2">
    <source>
        <dbReference type="SAM" id="SignalP"/>
    </source>
</evidence>
<evidence type="ECO:0000313" key="3">
    <source>
        <dbReference type="EMBL" id="GEP09758.1"/>
    </source>
</evidence>
<feature type="chain" id="PRO_5021986228" evidence="2">
    <location>
        <begin position="21"/>
        <end position="122"/>
    </location>
</feature>
<evidence type="ECO:0000313" key="4">
    <source>
        <dbReference type="Proteomes" id="UP000321750"/>
    </source>
</evidence>
<feature type="compositionally biased region" description="Gly residues" evidence="1">
    <location>
        <begin position="60"/>
        <end position="69"/>
    </location>
</feature>
<reference evidence="3 4" key="1">
    <citation type="submission" date="2019-07" db="EMBL/GenBank/DDBJ databases">
        <title>Whole genome shotgun sequence of Methylobacterium gnaphalii NBRC 107716.</title>
        <authorList>
            <person name="Hosoyama A."/>
            <person name="Uohara A."/>
            <person name="Ohji S."/>
            <person name="Ichikawa N."/>
        </authorList>
    </citation>
    <scope>NUCLEOTIDE SEQUENCE [LARGE SCALE GENOMIC DNA]</scope>
    <source>
        <strain evidence="3 4">NBRC 107716</strain>
    </source>
</reference>
<sequence length="122" mass="11676">MRRTIWAITALTLLAAPAAAQSLPSDPTAVSLGGTQTGLPGTANALANPGQLSLSNQPGTAGGGSGAAGIAGSATNAGQLDFSRTNGTGGAPTSSGAGIASGSAGTSQANDTYLYPLYGRHF</sequence>
<evidence type="ECO:0000256" key="1">
    <source>
        <dbReference type="SAM" id="MobiDB-lite"/>
    </source>
</evidence>
<comment type="caution">
    <text evidence="3">The sequence shown here is derived from an EMBL/GenBank/DDBJ whole genome shotgun (WGS) entry which is preliminary data.</text>
</comment>
<feature type="compositionally biased region" description="Low complexity" evidence="1">
    <location>
        <begin position="91"/>
        <end position="108"/>
    </location>
</feature>
<protein>
    <submittedName>
        <fullName evidence="3">Uncharacterized protein</fullName>
    </submittedName>
</protein>
<name>A0A512JIG9_9HYPH</name>
<dbReference type="RefSeq" id="WP_147046067.1">
    <property type="nucleotide sequence ID" value="NZ_BJZV01000007.1"/>
</dbReference>
<dbReference type="EMBL" id="BJZV01000007">
    <property type="protein sequence ID" value="GEP09758.1"/>
    <property type="molecule type" value="Genomic_DNA"/>
</dbReference>